<feature type="coiled-coil region" evidence="1">
    <location>
        <begin position="99"/>
        <end position="126"/>
    </location>
</feature>
<name>A0ABR0ALQ4_9CRUS</name>
<evidence type="ECO:0000256" key="1">
    <source>
        <dbReference type="SAM" id="Coils"/>
    </source>
</evidence>
<evidence type="ECO:0000256" key="2">
    <source>
        <dbReference type="SAM" id="MobiDB-lite"/>
    </source>
</evidence>
<keyword evidence="3" id="KW-0812">Transmembrane</keyword>
<evidence type="ECO:0000313" key="5">
    <source>
        <dbReference type="Proteomes" id="UP001234178"/>
    </source>
</evidence>
<dbReference type="Proteomes" id="UP001234178">
    <property type="component" value="Unassembled WGS sequence"/>
</dbReference>
<protein>
    <submittedName>
        <fullName evidence="4">Uncharacterized protein</fullName>
    </submittedName>
</protein>
<feature type="transmembrane region" description="Helical" evidence="3">
    <location>
        <begin position="6"/>
        <end position="25"/>
    </location>
</feature>
<feature type="coiled-coil region" evidence="1">
    <location>
        <begin position="163"/>
        <end position="282"/>
    </location>
</feature>
<reference evidence="4 5" key="1">
    <citation type="journal article" date="2023" name="Nucleic Acids Res.">
        <title>The hologenome of Daphnia magna reveals possible DNA methylation and microbiome-mediated evolution of the host genome.</title>
        <authorList>
            <person name="Chaturvedi A."/>
            <person name="Li X."/>
            <person name="Dhandapani V."/>
            <person name="Marshall H."/>
            <person name="Kissane S."/>
            <person name="Cuenca-Cambronero M."/>
            <person name="Asole G."/>
            <person name="Calvet F."/>
            <person name="Ruiz-Romero M."/>
            <person name="Marangio P."/>
            <person name="Guigo R."/>
            <person name="Rago D."/>
            <person name="Mirbahai L."/>
            <person name="Eastwood N."/>
            <person name="Colbourne J.K."/>
            <person name="Zhou J."/>
            <person name="Mallon E."/>
            <person name="Orsini L."/>
        </authorList>
    </citation>
    <scope>NUCLEOTIDE SEQUENCE [LARGE SCALE GENOMIC DNA]</scope>
    <source>
        <strain evidence="4">LRV0_1</strain>
    </source>
</reference>
<comment type="caution">
    <text evidence="4">The sequence shown here is derived from an EMBL/GenBank/DDBJ whole genome shotgun (WGS) entry which is preliminary data.</text>
</comment>
<keyword evidence="3" id="KW-1133">Transmembrane helix</keyword>
<sequence length="390" mass="45007">MEYSFFDFLVYFLGPFLLFGLRWILNSILNVFLPHPETLPSPRKIQPEIKLPLSPIKEEASFLHEDAGFLPDGNNSMNNPDEITSELPATLVTAELKRIKLLREPVENAEKKLLQLEAAFDAEKSTLMQSVHTFKLTLLSVEKKHSTVNQQLKETFTRDIMELTSLNERVQAALKLSEKKEQKLEEMLRKSRQETAALRKEMLHAHADQKSHSKQHKQLESVVEEAKNELEQLKETFAKETTELKASIEDDQAALKLAEKRERELENMLGKATQEAEALRTEMFHALANQQALYEEKEKHLNLVAEQAKRQLMEVRHTTQEEIMELKVSNHNYEAALKLAEERQQELEDLLGQATQEAKALRAEMSNALANQQALYEEKEKHQPTNKQKH</sequence>
<evidence type="ECO:0000313" key="4">
    <source>
        <dbReference type="EMBL" id="KAK4025975.1"/>
    </source>
</evidence>
<proteinExistence type="predicted"/>
<dbReference type="EMBL" id="JAOYFB010000038">
    <property type="protein sequence ID" value="KAK4025975.1"/>
    <property type="molecule type" value="Genomic_DNA"/>
</dbReference>
<accession>A0ABR0ALQ4</accession>
<evidence type="ECO:0000256" key="3">
    <source>
        <dbReference type="SAM" id="Phobius"/>
    </source>
</evidence>
<feature type="region of interest" description="Disordered" evidence="2">
    <location>
        <begin position="371"/>
        <end position="390"/>
    </location>
</feature>
<keyword evidence="1" id="KW-0175">Coiled coil</keyword>
<organism evidence="4 5">
    <name type="scientific">Daphnia magna</name>
    <dbReference type="NCBI Taxonomy" id="35525"/>
    <lineage>
        <taxon>Eukaryota</taxon>
        <taxon>Metazoa</taxon>
        <taxon>Ecdysozoa</taxon>
        <taxon>Arthropoda</taxon>
        <taxon>Crustacea</taxon>
        <taxon>Branchiopoda</taxon>
        <taxon>Diplostraca</taxon>
        <taxon>Cladocera</taxon>
        <taxon>Anomopoda</taxon>
        <taxon>Daphniidae</taxon>
        <taxon>Daphnia</taxon>
    </lineage>
</organism>
<gene>
    <name evidence="4" type="ORF">OUZ56_015005</name>
</gene>
<keyword evidence="5" id="KW-1185">Reference proteome</keyword>
<keyword evidence="3" id="KW-0472">Membrane</keyword>